<feature type="region of interest" description="Disordered" evidence="1">
    <location>
        <begin position="559"/>
        <end position="636"/>
    </location>
</feature>
<evidence type="ECO:0000313" key="3">
    <source>
        <dbReference type="Proteomes" id="UP000729357"/>
    </source>
</evidence>
<proteinExistence type="predicted"/>
<feature type="region of interest" description="Disordered" evidence="1">
    <location>
        <begin position="282"/>
        <end position="301"/>
    </location>
</feature>
<feature type="region of interest" description="Disordered" evidence="1">
    <location>
        <begin position="368"/>
        <end position="506"/>
    </location>
</feature>
<evidence type="ECO:0000313" key="2">
    <source>
        <dbReference type="EMBL" id="KAG9972126.1"/>
    </source>
</evidence>
<dbReference type="Proteomes" id="UP000729357">
    <property type="component" value="Unassembled WGS sequence"/>
</dbReference>
<feature type="compositionally biased region" description="Basic and acidic residues" evidence="1">
    <location>
        <begin position="1"/>
        <end position="24"/>
    </location>
</feature>
<accession>A0A9P8JQU0</accession>
<feature type="compositionally biased region" description="Low complexity" evidence="1">
    <location>
        <begin position="214"/>
        <end position="233"/>
    </location>
</feature>
<feature type="region of interest" description="Disordered" evidence="1">
    <location>
        <begin position="98"/>
        <end position="243"/>
    </location>
</feature>
<feature type="non-terminal residue" evidence="2">
    <location>
        <position position="1"/>
    </location>
</feature>
<feature type="region of interest" description="Disordered" evidence="1">
    <location>
        <begin position="1"/>
        <end position="71"/>
    </location>
</feature>
<gene>
    <name evidence="2" type="ORF">KCU98_g13447</name>
</gene>
<evidence type="ECO:0000256" key="1">
    <source>
        <dbReference type="SAM" id="MobiDB-lite"/>
    </source>
</evidence>
<feature type="compositionally biased region" description="Acidic residues" evidence="1">
    <location>
        <begin position="486"/>
        <end position="505"/>
    </location>
</feature>
<feature type="compositionally biased region" description="Low complexity" evidence="1">
    <location>
        <begin position="289"/>
        <end position="299"/>
    </location>
</feature>
<feature type="compositionally biased region" description="Polar residues" evidence="1">
    <location>
        <begin position="417"/>
        <end position="429"/>
    </location>
</feature>
<feature type="compositionally biased region" description="Low complexity" evidence="1">
    <location>
        <begin position="107"/>
        <end position="119"/>
    </location>
</feature>
<reference evidence="2" key="2">
    <citation type="submission" date="2021-08" db="EMBL/GenBank/DDBJ databases">
        <authorList>
            <person name="Gostincar C."/>
            <person name="Sun X."/>
            <person name="Song Z."/>
            <person name="Gunde-Cimerman N."/>
        </authorList>
    </citation>
    <scope>NUCLEOTIDE SEQUENCE</scope>
    <source>
        <strain evidence="2">EXF-9298</strain>
    </source>
</reference>
<feature type="compositionally biased region" description="Polar residues" evidence="1">
    <location>
        <begin position="189"/>
        <end position="198"/>
    </location>
</feature>
<dbReference type="AlphaFoldDB" id="A0A9P8JQU0"/>
<reference evidence="2" key="1">
    <citation type="journal article" date="2021" name="J Fungi (Basel)">
        <title>Virulence traits and population genomics of the black yeast Aureobasidium melanogenum.</title>
        <authorList>
            <person name="Cernosa A."/>
            <person name="Sun X."/>
            <person name="Gostincar C."/>
            <person name="Fang C."/>
            <person name="Gunde-Cimerman N."/>
            <person name="Song Z."/>
        </authorList>
    </citation>
    <scope>NUCLEOTIDE SEQUENCE</scope>
    <source>
        <strain evidence="2">EXF-9298</strain>
    </source>
</reference>
<name>A0A9P8JQU0_AURME</name>
<dbReference type="EMBL" id="JAHFXS010002477">
    <property type="protein sequence ID" value="KAG9972126.1"/>
    <property type="molecule type" value="Genomic_DNA"/>
</dbReference>
<organism evidence="2 3">
    <name type="scientific">Aureobasidium melanogenum</name>
    <name type="common">Aureobasidium pullulans var. melanogenum</name>
    <dbReference type="NCBI Taxonomy" id="46634"/>
    <lineage>
        <taxon>Eukaryota</taxon>
        <taxon>Fungi</taxon>
        <taxon>Dikarya</taxon>
        <taxon>Ascomycota</taxon>
        <taxon>Pezizomycotina</taxon>
        <taxon>Dothideomycetes</taxon>
        <taxon>Dothideomycetidae</taxon>
        <taxon>Dothideales</taxon>
        <taxon>Saccotheciaceae</taxon>
        <taxon>Aureobasidium</taxon>
    </lineage>
</organism>
<protein>
    <submittedName>
        <fullName evidence="2">Uncharacterized protein</fullName>
    </submittedName>
</protein>
<feature type="compositionally biased region" description="Low complexity" evidence="1">
    <location>
        <begin position="449"/>
        <end position="461"/>
    </location>
</feature>
<comment type="caution">
    <text evidence="2">The sequence shown here is derived from an EMBL/GenBank/DDBJ whole genome shotgun (WGS) entry which is preliminary data.</text>
</comment>
<keyword evidence="3" id="KW-1185">Reference proteome</keyword>
<sequence>MGFLERSRSLRRKETPFMRKKNDEASTAQQAESVDVERDMQRTVKSAHGQKDSTWKGTQTPPSDLPRPCTASKVPIQETQPEVQMPNSARNFAESLAFKLPNKPSRRMSMTPSPRTTTTKLTLHANHSTPGVALENSRSPKRSMTTPIEPLPTLTKKEEKPVEVTAPPPKAEAPSAAPRKEPHLRKSKSGTWRSFFSRKQSKPPLPDFNPADIAPLPALPKASAKSSVPAMPVKDGKKLDRNSISVDKTRAAQNQTSTRAQVTKSIGDKSALPQLKAANLLALEPPPRSTARSPSAESAVSQYFDAASQNSGPSLPVTPLEGPNQRRLNVNIPAVEMERYSVMFEKLLKPQPSLMDRRQTMVKQLNLSDQPSGRLAPESPALQRRATSPNLSCRTPMAAEMNGDSSQVATPVPIYRASNTPRLLRSQTAPPGALETTGHGYEQKSQAPSTTNNSSACSTSSHMWSDASRPQTPASDAESFVSFDVNDVDDDDDEDSGDEDDENDDTGVYIHDAVAMQATPLFKDPHWRNDTPVMSCAPPIPPKALGRRSPPSFELEKQAATINRPHPPRTSSLDDNAAKRKTQIGPQIGIARKISVVRRAAPNSRLSVPSPPQAKSPAALDPTSPMPVFSKQPLRPKLVDVRNRKSTLVVLDEA</sequence>